<dbReference type="Proteomes" id="UP001335648">
    <property type="component" value="Unassembled WGS sequence"/>
</dbReference>
<feature type="region of interest" description="Disordered" evidence="1">
    <location>
        <begin position="28"/>
        <end position="79"/>
    </location>
</feature>
<evidence type="ECO:0000313" key="3">
    <source>
        <dbReference type="EMBL" id="KAK5907872.1"/>
    </source>
</evidence>
<evidence type="ECO:0000256" key="1">
    <source>
        <dbReference type="SAM" id="MobiDB-lite"/>
    </source>
</evidence>
<dbReference type="EMBL" id="JAULUE010002066">
    <property type="protein sequence ID" value="KAK5877657.1"/>
    <property type="molecule type" value="Genomic_DNA"/>
</dbReference>
<evidence type="ECO:0000313" key="4">
    <source>
        <dbReference type="Proteomes" id="UP001335648"/>
    </source>
</evidence>
<reference evidence="3 4" key="1">
    <citation type="journal article" date="2023" name="Mol. Biol. Evol.">
        <title>Genomics of Secondarily Temperate Adaptation in the Only Non-Antarctic Icefish.</title>
        <authorList>
            <person name="Rivera-Colon A.G."/>
            <person name="Rayamajhi N."/>
            <person name="Minhas B.F."/>
            <person name="Madrigal G."/>
            <person name="Bilyk K.T."/>
            <person name="Yoon V."/>
            <person name="Hune M."/>
            <person name="Gregory S."/>
            <person name="Cheng C.H.C."/>
            <person name="Catchen J.M."/>
        </authorList>
    </citation>
    <scope>NUCLEOTIDE SEQUENCE [LARGE SCALE GENOMIC DNA]</scope>
    <source>
        <strain evidence="3">JC2023a</strain>
    </source>
</reference>
<organism evidence="3 4">
    <name type="scientific">Champsocephalus esox</name>
    <name type="common">pike icefish</name>
    <dbReference type="NCBI Taxonomy" id="159716"/>
    <lineage>
        <taxon>Eukaryota</taxon>
        <taxon>Metazoa</taxon>
        <taxon>Chordata</taxon>
        <taxon>Craniata</taxon>
        <taxon>Vertebrata</taxon>
        <taxon>Euteleostomi</taxon>
        <taxon>Actinopterygii</taxon>
        <taxon>Neopterygii</taxon>
        <taxon>Teleostei</taxon>
        <taxon>Neoteleostei</taxon>
        <taxon>Acanthomorphata</taxon>
        <taxon>Eupercaria</taxon>
        <taxon>Perciformes</taxon>
        <taxon>Notothenioidei</taxon>
        <taxon>Channichthyidae</taxon>
        <taxon>Champsocephalus</taxon>
    </lineage>
</organism>
<proteinExistence type="predicted"/>
<protein>
    <submittedName>
        <fullName evidence="3">Uncharacterized protein</fullName>
    </submittedName>
</protein>
<evidence type="ECO:0000313" key="2">
    <source>
        <dbReference type="EMBL" id="KAK5877657.1"/>
    </source>
</evidence>
<dbReference type="AlphaFoldDB" id="A0AAN8CQ46"/>
<name>A0AAN8CQ46_9TELE</name>
<comment type="caution">
    <text evidence="3">The sequence shown here is derived from an EMBL/GenBank/DDBJ whole genome shotgun (WGS) entry which is preliminary data.</text>
</comment>
<sequence>MEEFLGGWGPGWMVCQSPQRTRWAAVTRQTGQRGAQNGLVRSGGPWDDLSSSAAPLWDGVPSLPGPRCQHGPIRNRQHL</sequence>
<gene>
    <name evidence="3" type="ORF">CesoFtcFv8_005676</name>
    <name evidence="2" type="ORF">CesoFtcFv8_025142</name>
</gene>
<keyword evidence="4" id="KW-1185">Reference proteome</keyword>
<dbReference type="EMBL" id="JAULUE010002049">
    <property type="protein sequence ID" value="KAK5907872.1"/>
    <property type="molecule type" value="Genomic_DNA"/>
</dbReference>
<accession>A0AAN8CQ46</accession>